<dbReference type="InterPro" id="IPR008928">
    <property type="entry name" value="6-hairpin_glycosidase_sf"/>
</dbReference>
<feature type="domain" description="Trehalase-like N-terminal" evidence="3">
    <location>
        <begin position="33"/>
        <end position="183"/>
    </location>
</feature>
<sequence>MAAMSTAAESGEDATPTSRCDGATTADAAGDYLPIADHGVIGDLRTAAVVGVDGRIDWFCCPRFDSPSVFGSLLDARRGGAWTVEPVDGDVTTRQFYLPDSNVLVTRFLSEDGVAEVQDLMPIARPHDPDHHTRIIRRISCVRGSVRFRVTVAPRFDYGRTAHTLVVEDERRIRFETDDLVLHLVSTVAVDAIDDRDARADFTVETGECVTFVLAPDPIGPEMLDHDSSPAVVAATVAFWQDWVSRSSYTGRWREMVHRSALTLKLLTHEPSGAVVSAVTAALPEEIGGERNWDYRYVWIRDAAFTLYALLRLGFTDEAGAFMDWLTCRFDDGADESGDLGPLRLMYTLDGDPPPKETELDHWEGYRQTSPVLIGNAAADQLQLDIYGELIDSVYLYNKYGPGISYGSWTHLCTVAGWLVDNWDRPDQSIWEVRSKPQDYVYSRVMSWVALERMIRMSRQRGLPGDIAGWMKARDDIFVQIMGRGWNDEVGAFVQTLDSDRLDAALLLIPAVKLLSPIDDRFVRTLERIEEELVSDSLVFRYDTDGGHDGLDGAEGTFSLCSFWYVEALTRVGRLADARLALEKMFTHANHLGLYAEQVGLTGEQLGNTPQAFTHLALISAAINLDRRLGD</sequence>
<dbReference type="Gene3D" id="1.50.10.10">
    <property type="match status" value="1"/>
</dbReference>
<dbReference type="Proteomes" id="UP000194632">
    <property type="component" value="Unassembled WGS sequence"/>
</dbReference>
<dbReference type="GO" id="GO:0005975">
    <property type="term" value="P:carbohydrate metabolic process"/>
    <property type="evidence" value="ECO:0007669"/>
    <property type="project" value="InterPro"/>
</dbReference>
<protein>
    <submittedName>
        <fullName evidence="4">Glucoamylase</fullName>
    </submittedName>
</protein>
<evidence type="ECO:0000259" key="3">
    <source>
        <dbReference type="Pfam" id="PF19291"/>
    </source>
</evidence>
<dbReference type="PANTHER" id="PTHR31616">
    <property type="entry name" value="TREHALASE"/>
    <property type="match status" value="1"/>
</dbReference>
<proteinExistence type="predicted"/>
<reference evidence="4 5" key="1">
    <citation type="submission" date="2017-05" db="EMBL/GenBank/DDBJ databases">
        <title>Biotechnological potential of actinobacteria isolated from South African environments.</title>
        <authorList>
            <person name="Le Roes-Hill M."/>
            <person name="Prins A."/>
            <person name="Durrell K.A."/>
        </authorList>
    </citation>
    <scope>NUCLEOTIDE SEQUENCE [LARGE SCALE GENOMIC DNA]</scope>
    <source>
        <strain evidence="4">BS2</strain>
    </source>
</reference>
<evidence type="ECO:0000313" key="4">
    <source>
        <dbReference type="EMBL" id="OUC80342.1"/>
    </source>
</evidence>
<feature type="domain" description="GH15-like" evidence="2">
    <location>
        <begin position="253"/>
        <end position="622"/>
    </location>
</feature>
<evidence type="ECO:0000313" key="5">
    <source>
        <dbReference type="Proteomes" id="UP000194632"/>
    </source>
</evidence>
<dbReference type="Pfam" id="PF00723">
    <property type="entry name" value="Glyco_hydro_15"/>
    <property type="match status" value="1"/>
</dbReference>
<feature type="region of interest" description="Disordered" evidence="1">
    <location>
        <begin position="1"/>
        <end position="22"/>
    </location>
</feature>
<accession>A0A243QF35</accession>
<dbReference type="InterPro" id="IPR045582">
    <property type="entry name" value="Trehalase-like_N"/>
</dbReference>
<dbReference type="InterPro" id="IPR012341">
    <property type="entry name" value="6hp_glycosidase-like_sf"/>
</dbReference>
<dbReference type="GO" id="GO:0004553">
    <property type="term" value="F:hydrolase activity, hydrolyzing O-glycosyl compounds"/>
    <property type="evidence" value="ECO:0007669"/>
    <property type="project" value="TreeGrafter"/>
</dbReference>
<organism evidence="4 5">
    <name type="scientific">Gordonia lacunae</name>
    <dbReference type="NCBI Taxonomy" id="417102"/>
    <lineage>
        <taxon>Bacteria</taxon>
        <taxon>Bacillati</taxon>
        <taxon>Actinomycetota</taxon>
        <taxon>Actinomycetes</taxon>
        <taxon>Mycobacteriales</taxon>
        <taxon>Gordoniaceae</taxon>
        <taxon>Gordonia</taxon>
    </lineage>
</organism>
<evidence type="ECO:0000259" key="2">
    <source>
        <dbReference type="Pfam" id="PF00723"/>
    </source>
</evidence>
<keyword evidence="5" id="KW-1185">Reference proteome</keyword>
<dbReference type="SUPFAM" id="SSF48208">
    <property type="entry name" value="Six-hairpin glycosidases"/>
    <property type="match status" value="1"/>
</dbReference>
<name>A0A243QF35_9ACTN</name>
<dbReference type="Pfam" id="PF19291">
    <property type="entry name" value="TREH_N"/>
    <property type="match status" value="1"/>
</dbReference>
<dbReference type="STRING" id="417102.CA982_03890"/>
<dbReference type="InterPro" id="IPR011613">
    <property type="entry name" value="GH15-like"/>
</dbReference>
<dbReference type="PANTHER" id="PTHR31616:SF0">
    <property type="entry name" value="GLUCAN 1,4-ALPHA-GLUCOSIDASE"/>
    <property type="match status" value="1"/>
</dbReference>
<dbReference type="EMBL" id="NGFO01000003">
    <property type="protein sequence ID" value="OUC80342.1"/>
    <property type="molecule type" value="Genomic_DNA"/>
</dbReference>
<gene>
    <name evidence="4" type="ORF">CA982_03890</name>
</gene>
<dbReference type="OrthoDB" id="3902805at2"/>
<dbReference type="AlphaFoldDB" id="A0A243QF35"/>
<comment type="caution">
    <text evidence="4">The sequence shown here is derived from an EMBL/GenBank/DDBJ whole genome shotgun (WGS) entry which is preliminary data.</text>
</comment>
<evidence type="ECO:0000256" key="1">
    <source>
        <dbReference type="SAM" id="MobiDB-lite"/>
    </source>
</evidence>